<comment type="similarity">
    <text evidence="1">Belongs to the Cdt1 family.</text>
</comment>
<accession>A0ABM1TPG6</accession>
<gene>
    <name evidence="6" type="primary">LOC106473655</name>
</gene>
<evidence type="ECO:0000313" key="5">
    <source>
        <dbReference type="Proteomes" id="UP000694941"/>
    </source>
</evidence>
<evidence type="ECO:0000256" key="2">
    <source>
        <dbReference type="ARBA" id="ARBA00023306"/>
    </source>
</evidence>
<sequence>HHEIFLSELDPPMKVPRDKLTRWHPSFQLDQVPDILPTPLPAPPDETKYRTAQDVLDHIRGKAGQRVEQALDEIASKARISNTEESNIPSSSQAKTVTTGALKGVSQALLAKCIFEFFSQLLNYRFFIAERKAAVSWDVVVQKLLESYHTSISLNDVEDHVRLMSELLPDWLFVVQVRRGTFLKIDKNKDLTVLSERIENLMKQEK</sequence>
<name>A0ABM1TPG6_LIMPO</name>
<dbReference type="PANTHER" id="PTHR28637:SF1">
    <property type="entry name" value="DNA REPLICATION FACTOR CDT1"/>
    <property type="match status" value="1"/>
</dbReference>
<reference evidence="6" key="1">
    <citation type="submission" date="2025-08" db="UniProtKB">
        <authorList>
            <consortium name="RefSeq"/>
        </authorList>
    </citation>
    <scope>IDENTIFICATION</scope>
    <source>
        <tissue evidence="6">Muscle</tissue>
    </source>
</reference>
<dbReference type="InterPro" id="IPR032054">
    <property type="entry name" value="Cdt1_C"/>
</dbReference>
<evidence type="ECO:0000259" key="4">
    <source>
        <dbReference type="Pfam" id="PF16679"/>
    </source>
</evidence>
<keyword evidence="5" id="KW-1185">Reference proteome</keyword>
<evidence type="ECO:0000256" key="1">
    <source>
        <dbReference type="ARBA" id="ARBA00008356"/>
    </source>
</evidence>
<keyword evidence="2" id="KW-0131">Cell cycle</keyword>
<dbReference type="InterPro" id="IPR038090">
    <property type="entry name" value="Cdt1_C_WH_dom_sf"/>
</dbReference>
<dbReference type="InterPro" id="IPR014939">
    <property type="entry name" value="CDT1_Gemini-bd-like"/>
</dbReference>
<proteinExistence type="inferred from homology"/>
<dbReference type="InterPro" id="IPR036390">
    <property type="entry name" value="WH_DNA-bd_sf"/>
</dbReference>
<dbReference type="GeneID" id="106473655"/>
<dbReference type="RefSeq" id="XP_022257772.1">
    <property type="nucleotide sequence ID" value="XM_022402064.1"/>
</dbReference>
<feature type="domain" description="DNA replication factor Cdt1 C-terminal" evidence="4">
    <location>
        <begin position="111"/>
        <end position="178"/>
    </location>
</feature>
<dbReference type="Pfam" id="PF08839">
    <property type="entry name" value="CDT1"/>
    <property type="match status" value="1"/>
</dbReference>
<dbReference type="SUPFAM" id="SSF46785">
    <property type="entry name" value="Winged helix' DNA-binding domain"/>
    <property type="match status" value="1"/>
</dbReference>
<organism evidence="5 6">
    <name type="scientific">Limulus polyphemus</name>
    <name type="common">Atlantic horseshoe crab</name>
    <dbReference type="NCBI Taxonomy" id="6850"/>
    <lineage>
        <taxon>Eukaryota</taxon>
        <taxon>Metazoa</taxon>
        <taxon>Ecdysozoa</taxon>
        <taxon>Arthropoda</taxon>
        <taxon>Chelicerata</taxon>
        <taxon>Merostomata</taxon>
        <taxon>Xiphosura</taxon>
        <taxon>Limulidae</taxon>
        <taxon>Limulus</taxon>
    </lineage>
</organism>
<evidence type="ECO:0000313" key="6">
    <source>
        <dbReference type="RefSeq" id="XP_022257772.1"/>
    </source>
</evidence>
<protein>
    <submittedName>
        <fullName evidence="6">DNA replication factor Cdt1-like</fullName>
    </submittedName>
</protein>
<feature type="domain" description="CDT1 Geminin-binding" evidence="3">
    <location>
        <begin position="1"/>
        <end position="41"/>
    </location>
</feature>
<dbReference type="Pfam" id="PF16679">
    <property type="entry name" value="CDT1_C"/>
    <property type="match status" value="1"/>
</dbReference>
<feature type="non-terminal residue" evidence="6">
    <location>
        <position position="1"/>
    </location>
</feature>
<dbReference type="Proteomes" id="UP000694941">
    <property type="component" value="Unplaced"/>
</dbReference>
<dbReference type="PANTHER" id="PTHR28637">
    <property type="entry name" value="DNA REPLICATION FACTOR CDT1"/>
    <property type="match status" value="1"/>
</dbReference>
<dbReference type="Gene3D" id="1.10.10.1420">
    <property type="entry name" value="DNA replication factor Cdt1, C-terminal WH domain"/>
    <property type="match status" value="1"/>
</dbReference>
<evidence type="ECO:0000259" key="3">
    <source>
        <dbReference type="Pfam" id="PF08839"/>
    </source>
</evidence>
<dbReference type="InterPro" id="IPR045173">
    <property type="entry name" value="Cdt1"/>
</dbReference>